<feature type="transmembrane region" description="Helical" evidence="14">
    <location>
        <begin position="69"/>
        <end position="90"/>
    </location>
</feature>
<evidence type="ECO:0000256" key="2">
    <source>
        <dbReference type="ARBA" id="ARBA00005182"/>
    </source>
</evidence>
<dbReference type="Proteomes" id="UP000782519">
    <property type="component" value="Unassembled WGS sequence"/>
</dbReference>
<evidence type="ECO:0000256" key="9">
    <source>
        <dbReference type="ARBA" id="ARBA00022989"/>
    </source>
</evidence>
<feature type="transmembrane region" description="Helical" evidence="14">
    <location>
        <begin position="7"/>
        <end position="27"/>
    </location>
</feature>
<reference evidence="15" key="1">
    <citation type="submission" date="2020-07" db="EMBL/GenBank/DDBJ databases">
        <title>Huge and variable diversity of episymbiotic CPR bacteria and DPANN archaea in groundwater ecosystems.</title>
        <authorList>
            <person name="He C.Y."/>
            <person name="Keren R."/>
            <person name="Whittaker M."/>
            <person name="Farag I.F."/>
            <person name="Doudna J."/>
            <person name="Cate J.H.D."/>
            <person name="Banfield J.F."/>
        </authorList>
    </citation>
    <scope>NUCLEOTIDE SEQUENCE</scope>
    <source>
        <strain evidence="15">NC_groundwater_1818_Pr3_B-0.1um_66_35</strain>
    </source>
</reference>
<evidence type="ECO:0000256" key="3">
    <source>
        <dbReference type="ARBA" id="ARBA00010323"/>
    </source>
</evidence>
<dbReference type="PIRSF" id="PIRSF500217">
    <property type="entry name" value="AlgI"/>
    <property type="match status" value="1"/>
</dbReference>
<keyword evidence="9 14" id="KW-1133">Transmembrane helix</keyword>
<comment type="subcellular location">
    <subcellularLocation>
        <location evidence="1">Cell membrane</location>
        <topology evidence="1">Multi-pass membrane protein</topology>
    </subcellularLocation>
</comment>
<dbReference type="PANTHER" id="PTHR13285:SF23">
    <property type="entry name" value="TEICHOIC ACID D-ALANYLTRANSFERASE"/>
    <property type="match status" value="1"/>
</dbReference>
<feature type="transmembrane region" description="Helical" evidence="14">
    <location>
        <begin position="39"/>
        <end position="62"/>
    </location>
</feature>
<evidence type="ECO:0000256" key="6">
    <source>
        <dbReference type="ARBA" id="ARBA00022679"/>
    </source>
</evidence>
<keyword evidence="5 13" id="KW-1003">Cell membrane</keyword>
<dbReference type="InterPro" id="IPR024194">
    <property type="entry name" value="Ac/AlaTfrase_AlgI/DltB"/>
</dbReference>
<dbReference type="InterPro" id="IPR051085">
    <property type="entry name" value="MB_O-acyltransferase"/>
</dbReference>
<evidence type="ECO:0000256" key="8">
    <source>
        <dbReference type="ARBA" id="ARBA00022841"/>
    </source>
</evidence>
<accession>A0A933S1L2</accession>
<keyword evidence="7 14" id="KW-0812">Transmembrane</keyword>
<dbReference type="Pfam" id="PF03062">
    <property type="entry name" value="MBOAT"/>
    <property type="match status" value="1"/>
</dbReference>
<evidence type="ECO:0000313" key="16">
    <source>
        <dbReference type="Proteomes" id="UP000782519"/>
    </source>
</evidence>
<evidence type="ECO:0000256" key="10">
    <source>
        <dbReference type="ARBA" id="ARBA00023136"/>
    </source>
</evidence>
<dbReference type="PIRSF" id="PIRSF016636">
    <property type="entry name" value="AlgI_DltB"/>
    <property type="match status" value="1"/>
</dbReference>
<dbReference type="GO" id="GO:0042121">
    <property type="term" value="P:alginic acid biosynthetic process"/>
    <property type="evidence" value="ECO:0007669"/>
    <property type="project" value="UniProtKB-KW"/>
</dbReference>
<evidence type="ECO:0000256" key="1">
    <source>
        <dbReference type="ARBA" id="ARBA00004651"/>
    </source>
</evidence>
<feature type="transmembrane region" description="Helical" evidence="14">
    <location>
        <begin position="227"/>
        <end position="249"/>
    </location>
</feature>
<dbReference type="EMBL" id="JACRJB010000067">
    <property type="protein sequence ID" value="MBI5132493.1"/>
    <property type="molecule type" value="Genomic_DNA"/>
</dbReference>
<dbReference type="AlphaFoldDB" id="A0A933S1L2"/>
<sequence length="408" mass="45936">MIFFSHQFAVFTGLFFIAYWAVPIPLARRLLLLLASVTFQVHFSGPAGVLPIIVLAVGTYFVALSRNRLLCALWITVCALALIFYKYTHFLFQGIIGVAFPDLAKSGEEALAGILPTLPPLGVSFFVFEFVHYLMEIRRGHRPIRSPLTFALFTSFWPSLVAGPIKRYRQFSVSLSHGARNVSSDDVIAGMVRLAIGICKKFLGDVLTSWIQSQQASFDVLPLSVRWGIVVAIAFRILLDFSGYSDMAIGFARMMGIRLPENFNWPYIAHSITDFWRRWHISLSTWIRDYIYIPLGGSRHGLMRKSLNGFIAMALCGLWHGAAWNFALWGVYHGVGLAIAGALPLPRLLSEKPPLVFSSFRPAALAATWLAWRGFSWAATMLFVMIGWLLFFYPVDQAFHMTLRLFSH</sequence>
<keyword evidence="8" id="KW-0016">Alginate biosynthesis</keyword>
<feature type="transmembrane region" description="Helical" evidence="14">
    <location>
        <begin position="110"/>
        <end position="135"/>
    </location>
</feature>
<organism evidence="15 16">
    <name type="scientific">Rhodopseudomonas palustris</name>
    <dbReference type="NCBI Taxonomy" id="1076"/>
    <lineage>
        <taxon>Bacteria</taxon>
        <taxon>Pseudomonadati</taxon>
        <taxon>Pseudomonadota</taxon>
        <taxon>Alphaproteobacteria</taxon>
        <taxon>Hyphomicrobiales</taxon>
        <taxon>Nitrobacteraceae</taxon>
        <taxon>Rhodopseudomonas</taxon>
    </lineage>
</organism>
<comment type="caution">
    <text evidence="15">The sequence shown here is derived from an EMBL/GenBank/DDBJ whole genome shotgun (WGS) entry which is preliminary data.</text>
</comment>
<dbReference type="GO" id="GO:0005886">
    <property type="term" value="C:plasma membrane"/>
    <property type="evidence" value="ECO:0007669"/>
    <property type="project" value="UniProtKB-SubCell"/>
</dbReference>
<evidence type="ECO:0000256" key="4">
    <source>
        <dbReference type="ARBA" id="ARBA00016084"/>
    </source>
</evidence>
<keyword evidence="6 13" id="KW-0808">Transferase</keyword>
<proteinExistence type="inferred from homology"/>
<evidence type="ECO:0000256" key="13">
    <source>
        <dbReference type="PIRNR" id="PIRNR016636"/>
    </source>
</evidence>
<evidence type="ECO:0000256" key="11">
    <source>
        <dbReference type="ARBA" id="ARBA00023315"/>
    </source>
</evidence>
<feature type="transmembrane region" description="Helical" evidence="14">
    <location>
        <begin position="370"/>
        <end position="393"/>
    </location>
</feature>
<evidence type="ECO:0000256" key="7">
    <source>
        <dbReference type="ARBA" id="ARBA00022692"/>
    </source>
</evidence>
<dbReference type="InterPro" id="IPR028362">
    <property type="entry name" value="AlgI"/>
</dbReference>
<evidence type="ECO:0000256" key="12">
    <source>
        <dbReference type="ARBA" id="ARBA00031030"/>
    </source>
</evidence>
<name>A0A933S1L2_RHOPL</name>
<keyword evidence="11 13" id="KW-0012">Acyltransferase</keyword>
<protein>
    <recommendedName>
        <fullName evidence="4">Probable alginate O-acetylase AlgI</fullName>
    </recommendedName>
    <alternativeName>
        <fullName evidence="12">Alginate biosynthesis protein AlgI</fullName>
    </alternativeName>
</protein>
<keyword evidence="10 13" id="KW-0472">Membrane</keyword>
<gene>
    <name evidence="15" type="ORF">HZA66_23890</name>
</gene>
<comment type="similarity">
    <text evidence="3 13">Belongs to the membrane-bound acyltransferase family.</text>
</comment>
<dbReference type="PANTHER" id="PTHR13285">
    <property type="entry name" value="ACYLTRANSFERASE"/>
    <property type="match status" value="1"/>
</dbReference>
<evidence type="ECO:0000313" key="15">
    <source>
        <dbReference type="EMBL" id="MBI5132493.1"/>
    </source>
</evidence>
<comment type="pathway">
    <text evidence="2">Glycan biosynthesis; alginate biosynthesis.</text>
</comment>
<dbReference type="GO" id="GO:0016746">
    <property type="term" value="F:acyltransferase activity"/>
    <property type="evidence" value="ECO:0007669"/>
    <property type="project" value="UniProtKB-KW"/>
</dbReference>
<dbReference type="InterPro" id="IPR004299">
    <property type="entry name" value="MBOAT_fam"/>
</dbReference>
<feature type="transmembrane region" description="Helical" evidence="14">
    <location>
        <begin position="147"/>
        <end position="165"/>
    </location>
</feature>
<evidence type="ECO:0000256" key="14">
    <source>
        <dbReference type="SAM" id="Phobius"/>
    </source>
</evidence>
<feature type="transmembrane region" description="Helical" evidence="14">
    <location>
        <begin position="307"/>
        <end position="324"/>
    </location>
</feature>
<evidence type="ECO:0000256" key="5">
    <source>
        <dbReference type="ARBA" id="ARBA00022475"/>
    </source>
</evidence>